<keyword evidence="2" id="KW-1185">Reference proteome</keyword>
<dbReference type="EMBL" id="CP015588">
    <property type="protein sequence ID" value="APY84792.1"/>
    <property type="molecule type" value="Genomic_DNA"/>
</dbReference>
<accession>A0ABN4VFX9</accession>
<evidence type="ECO:0000313" key="1">
    <source>
        <dbReference type="EMBL" id="APY84792.1"/>
    </source>
</evidence>
<reference evidence="1 2" key="1">
    <citation type="submission" date="2016-05" db="EMBL/GenBank/DDBJ databases">
        <authorList>
            <person name="Gu J."/>
        </authorList>
    </citation>
    <scope>NUCLEOTIDE SEQUENCE [LARGE SCALE GENOMIC DNA]</scope>
    <source>
        <strain evidence="1 2">ACCC40021</strain>
    </source>
</reference>
<organism evidence="1 2">
    <name type="scientific">Streptomyces alfalfae</name>
    <dbReference type="NCBI Taxonomy" id="1642299"/>
    <lineage>
        <taxon>Bacteria</taxon>
        <taxon>Bacillati</taxon>
        <taxon>Actinomycetota</taxon>
        <taxon>Actinomycetes</taxon>
        <taxon>Kitasatosporales</taxon>
        <taxon>Streptomycetaceae</taxon>
        <taxon>Streptomyces</taxon>
    </lineage>
</organism>
<protein>
    <submittedName>
        <fullName evidence="1">Uncharacterized protein</fullName>
    </submittedName>
</protein>
<dbReference type="Proteomes" id="UP000187191">
    <property type="component" value="Chromosome"/>
</dbReference>
<gene>
    <name evidence="1" type="ORF">A7J05_02615</name>
</gene>
<name>A0ABN4VFX9_9ACTN</name>
<evidence type="ECO:0000313" key="2">
    <source>
        <dbReference type="Proteomes" id="UP000187191"/>
    </source>
</evidence>
<sequence length="156" mass="16276">MVGAYVRRDGRGGSPAAVADSTGCLAAHLLDREGARAVAIEVERGGRLGRPVCVLASVRGGPGGITTRVGGLAVVRDGHLGEQLDRPPPRCRARFGPHIRASLGQARRLRLRHGGPGATDRRGARTALEIMRGIGSVTDQMSGLMRGRPFTSPAEG</sequence>
<proteinExistence type="predicted"/>